<evidence type="ECO:0000259" key="3">
    <source>
        <dbReference type="Pfam" id="PF13828"/>
    </source>
</evidence>
<accession>A0A233S4M2</accession>
<dbReference type="OrthoDB" id="4338073at2"/>
<keyword evidence="2" id="KW-1133">Transmembrane helix</keyword>
<sequence length="138" mass="13766">MAQPYETAPVPPPPISPDGPGQVPYGYPPQQPGYGAPGIPSYPAAGGYGWPGLQPQPNNGMGTASLVLGILATVGFCAWPLALVMGVVAVILGALGRGKARRGEATNPGVALAGIICGAASIVLILGLFAFVIAAYKS</sequence>
<feature type="domain" description="DUF4190" evidence="3">
    <location>
        <begin position="61"/>
        <end position="126"/>
    </location>
</feature>
<name>A0A233S4M2_STRDA</name>
<feature type="transmembrane region" description="Helical" evidence="2">
    <location>
        <begin position="108"/>
        <end position="136"/>
    </location>
</feature>
<evidence type="ECO:0000313" key="5">
    <source>
        <dbReference type="Proteomes" id="UP000215483"/>
    </source>
</evidence>
<dbReference type="InterPro" id="IPR025241">
    <property type="entry name" value="DUF4190"/>
</dbReference>
<keyword evidence="2" id="KW-0812">Transmembrane</keyword>
<feature type="region of interest" description="Disordered" evidence="1">
    <location>
        <begin position="1"/>
        <end position="39"/>
    </location>
</feature>
<keyword evidence="2" id="KW-0472">Membrane</keyword>
<dbReference type="AlphaFoldDB" id="A0A233S4M2"/>
<protein>
    <recommendedName>
        <fullName evidence="3">DUF4190 domain-containing protein</fullName>
    </recommendedName>
</protein>
<evidence type="ECO:0000313" key="4">
    <source>
        <dbReference type="EMBL" id="OXY90640.1"/>
    </source>
</evidence>
<proteinExistence type="predicted"/>
<reference evidence="4 5" key="1">
    <citation type="submission" date="2016-07" db="EMBL/GenBank/DDBJ databases">
        <title>Draft genome of Streptomyces diastatochromogenes.</title>
        <authorList>
            <person name="Podduturi R."/>
            <person name="Lukassen M.B."/>
            <person name="Clausen N."/>
            <person name="Nielsen J.L."/>
            <person name="Jorgensen N.O."/>
        </authorList>
    </citation>
    <scope>NUCLEOTIDE SEQUENCE [LARGE SCALE GENOMIC DNA]</scope>
    <source>
        <strain evidence="4 5">DSM 40608</strain>
    </source>
</reference>
<keyword evidence="5" id="KW-1185">Reference proteome</keyword>
<organism evidence="4 5">
    <name type="scientific">Streptomyces diastatochromogenes</name>
    <dbReference type="NCBI Taxonomy" id="42236"/>
    <lineage>
        <taxon>Bacteria</taxon>
        <taxon>Bacillati</taxon>
        <taxon>Actinomycetota</taxon>
        <taxon>Actinomycetes</taxon>
        <taxon>Kitasatosporales</taxon>
        <taxon>Streptomycetaceae</taxon>
        <taxon>Streptomyces</taxon>
    </lineage>
</organism>
<dbReference type="Pfam" id="PF13828">
    <property type="entry name" value="DUF4190"/>
    <property type="match status" value="1"/>
</dbReference>
<comment type="caution">
    <text evidence="4">The sequence shown here is derived from an EMBL/GenBank/DDBJ whole genome shotgun (WGS) entry which is preliminary data.</text>
</comment>
<feature type="transmembrane region" description="Helical" evidence="2">
    <location>
        <begin position="66"/>
        <end position="96"/>
    </location>
</feature>
<dbReference type="Proteomes" id="UP000215483">
    <property type="component" value="Unassembled WGS sequence"/>
</dbReference>
<evidence type="ECO:0000256" key="1">
    <source>
        <dbReference type="SAM" id="MobiDB-lite"/>
    </source>
</evidence>
<evidence type="ECO:0000256" key="2">
    <source>
        <dbReference type="SAM" id="Phobius"/>
    </source>
</evidence>
<dbReference type="EMBL" id="MCGQ01000034">
    <property type="protein sequence ID" value="OXY90640.1"/>
    <property type="molecule type" value="Genomic_DNA"/>
</dbReference>
<gene>
    <name evidence="4" type="ORF">BEK98_32480</name>
</gene>